<keyword evidence="2" id="KW-0812">Transmembrane</keyword>
<gene>
    <name evidence="3" type="ORF">TARUN_8765</name>
</gene>
<accession>A0A395NBJ6</accession>
<feature type="compositionally biased region" description="Basic and acidic residues" evidence="1">
    <location>
        <begin position="305"/>
        <end position="314"/>
    </location>
</feature>
<feature type="compositionally biased region" description="Basic and acidic residues" evidence="1">
    <location>
        <begin position="277"/>
        <end position="292"/>
    </location>
</feature>
<dbReference type="EMBL" id="PXOA01000644">
    <property type="protein sequence ID" value="RFU73480.1"/>
    <property type="molecule type" value="Genomic_DNA"/>
</dbReference>
<feature type="transmembrane region" description="Helical" evidence="2">
    <location>
        <begin position="43"/>
        <end position="66"/>
    </location>
</feature>
<keyword evidence="4" id="KW-1185">Reference proteome</keyword>
<sequence length="340" mass="36572">MYLSDTYTYGMDLSINYTPAAPLHSTNMTSLSPTTTDANKETILVASCLGGGMLLVTGLIVTMILLKKRARRRKLQEREGRYQLAADPSSQTSAQKHAISAGFSIQGDSGLCISVIQRNIRLVGERYLARGIDLLGIWSPTLASSLSTRKLPRIANFYFKATLLISMKDSGLPVPRWAPLAPAAAAPPILTFNEPPLELISRLSRTDSHDGPAPQLGQTTGEMCSPEGQWNCMTTSWQRCASGTWSAVIPCAVGTICQPSGLTDYITIEHELTADDHVNNDHADNGHADNGHADNGQADDIGAGNDREKNEKKGFGLKKSPSLALLFTAAVTGISWGFLV</sequence>
<evidence type="ECO:0000256" key="2">
    <source>
        <dbReference type="SAM" id="Phobius"/>
    </source>
</evidence>
<name>A0A395NBJ6_TRIAR</name>
<dbReference type="Proteomes" id="UP000266272">
    <property type="component" value="Unassembled WGS sequence"/>
</dbReference>
<evidence type="ECO:0000313" key="3">
    <source>
        <dbReference type="EMBL" id="RFU73480.1"/>
    </source>
</evidence>
<evidence type="ECO:0000256" key="1">
    <source>
        <dbReference type="SAM" id="MobiDB-lite"/>
    </source>
</evidence>
<feature type="transmembrane region" description="Helical" evidence="2">
    <location>
        <begin position="322"/>
        <end position="339"/>
    </location>
</feature>
<proteinExistence type="predicted"/>
<comment type="caution">
    <text evidence="3">The sequence shown here is derived from an EMBL/GenBank/DDBJ whole genome shotgun (WGS) entry which is preliminary data.</text>
</comment>
<dbReference type="OrthoDB" id="2342176at2759"/>
<organism evidence="3 4">
    <name type="scientific">Trichoderma arundinaceum</name>
    <dbReference type="NCBI Taxonomy" id="490622"/>
    <lineage>
        <taxon>Eukaryota</taxon>
        <taxon>Fungi</taxon>
        <taxon>Dikarya</taxon>
        <taxon>Ascomycota</taxon>
        <taxon>Pezizomycotina</taxon>
        <taxon>Sordariomycetes</taxon>
        <taxon>Hypocreomycetidae</taxon>
        <taxon>Hypocreales</taxon>
        <taxon>Hypocreaceae</taxon>
        <taxon>Trichoderma</taxon>
    </lineage>
</organism>
<keyword evidence="2" id="KW-1133">Transmembrane helix</keyword>
<evidence type="ECO:0000313" key="4">
    <source>
        <dbReference type="Proteomes" id="UP000266272"/>
    </source>
</evidence>
<reference evidence="3 4" key="1">
    <citation type="journal article" date="2018" name="PLoS Pathog.">
        <title>Evolution of structural diversity of trichothecenes, a family of toxins produced by plant pathogenic and entomopathogenic fungi.</title>
        <authorList>
            <person name="Proctor R.H."/>
            <person name="McCormick S.P."/>
            <person name="Kim H.S."/>
            <person name="Cardoza R.E."/>
            <person name="Stanley A.M."/>
            <person name="Lindo L."/>
            <person name="Kelly A."/>
            <person name="Brown D.W."/>
            <person name="Lee T."/>
            <person name="Vaughan M.M."/>
            <person name="Alexander N.J."/>
            <person name="Busman M."/>
            <person name="Gutierrez S."/>
        </authorList>
    </citation>
    <scope>NUCLEOTIDE SEQUENCE [LARGE SCALE GENOMIC DNA]</scope>
    <source>
        <strain evidence="3 4">IBT 40837</strain>
    </source>
</reference>
<feature type="region of interest" description="Disordered" evidence="1">
    <location>
        <begin position="277"/>
        <end position="314"/>
    </location>
</feature>
<keyword evidence="2" id="KW-0472">Membrane</keyword>
<protein>
    <submittedName>
        <fullName evidence="3">Uncharacterized protein</fullName>
    </submittedName>
</protein>
<dbReference type="AlphaFoldDB" id="A0A395NBJ6"/>